<comment type="caution">
    <text evidence="1">The sequence shown here is derived from an EMBL/GenBank/DDBJ whole genome shotgun (WGS) entry which is preliminary data.</text>
</comment>
<reference evidence="2" key="1">
    <citation type="journal article" date="2019" name="Int. J. Syst. Evol. Microbiol.">
        <title>The Global Catalogue of Microorganisms (GCM) 10K type strain sequencing project: providing services to taxonomists for standard genome sequencing and annotation.</title>
        <authorList>
            <consortium name="The Broad Institute Genomics Platform"/>
            <consortium name="The Broad Institute Genome Sequencing Center for Infectious Disease"/>
            <person name="Wu L."/>
            <person name="Ma J."/>
        </authorList>
    </citation>
    <scope>NUCLEOTIDE SEQUENCE [LARGE SCALE GENOMIC DNA]</scope>
    <source>
        <strain evidence="2">CGMCC-1.15741</strain>
    </source>
</reference>
<dbReference type="Pfam" id="PF04199">
    <property type="entry name" value="Cyclase"/>
    <property type="match status" value="1"/>
</dbReference>
<dbReference type="PANTHER" id="PTHR31118">
    <property type="entry name" value="CYCLASE-LIKE PROTEIN 2"/>
    <property type="match status" value="1"/>
</dbReference>
<dbReference type="PANTHER" id="PTHR31118:SF12">
    <property type="entry name" value="CYCLASE-LIKE PROTEIN 2"/>
    <property type="match status" value="1"/>
</dbReference>
<sequence>MRYIDLSHTIENGLTTYKGLPAPIICDWMTFEKSHDTYADGTEFSMQWLCMHSNTGTYIDTPRHRYRDGHDLTGLELSRVSSIPGLCVRMPKRDDRVADIDLFDGLKVKGHAVLIRTGWSQHFGTDQYFEDHPYLSVAAAEYLADKGALLVGIDSLNIDNTETGERPVHSLLLGQGIPIVEHLTNLDALPNIGFRFSAVPPRIKDVGTFPVRAHAIME</sequence>
<dbReference type="InterPro" id="IPR037175">
    <property type="entry name" value="KFase_sf"/>
</dbReference>
<organism evidence="1 2">
    <name type="scientific">Ponticaulis profundi</name>
    <dbReference type="NCBI Taxonomy" id="2665222"/>
    <lineage>
        <taxon>Bacteria</taxon>
        <taxon>Pseudomonadati</taxon>
        <taxon>Pseudomonadota</taxon>
        <taxon>Alphaproteobacteria</taxon>
        <taxon>Hyphomonadales</taxon>
        <taxon>Hyphomonadaceae</taxon>
        <taxon>Ponticaulis</taxon>
    </lineage>
</organism>
<accession>A0ABW1S7W4</accession>
<proteinExistence type="predicted"/>
<dbReference type="GO" id="GO:0016787">
    <property type="term" value="F:hydrolase activity"/>
    <property type="evidence" value="ECO:0007669"/>
    <property type="project" value="UniProtKB-KW"/>
</dbReference>
<evidence type="ECO:0000313" key="2">
    <source>
        <dbReference type="Proteomes" id="UP001596303"/>
    </source>
</evidence>
<dbReference type="Proteomes" id="UP001596303">
    <property type="component" value="Unassembled WGS sequence"/>
</dbReference>
<dbReference type="Gene3D" id="3.50.30.50">
    <property type="entry name" value="Putative cyclase"/>
    <property type="match status" value="1"/>
</dbReference>
<dbReference type="EMBL" id="JBHSSW010000004">
    <property type="protein sequence ID" value="MFC6197283.1"/>
    <property type="molecule type" value="Genomic_DNA"/>
</dbReference>
<name>A0ABW1S7W4_9PROT</name>
<keyword evidence="2" id="KW-1185">Reference proteome</keyword>
<gene>
    <name evidence="1" type="ORF">ACFQDM_04295</name>
</gene>
<dbReference type="InterPro" id="IPR007325">
    <property type="entry name" value="KFase/CYL"/>
</dbReference>
<protein>
    <submittedName>
        <fullName evidence="1">Cyclase family protein</fullName>
        <ecNumber evidence="1">3.5.-.-</ecNumber>
    </submittedName>
</protein>
<evidence type="ECO:0000313" key="1">
    <source>
        <dbReference type="EMBL" id="MFC6197283.1"/>
    </source>
</evidence>
<dbReference type="SUPFAM" id="SSF102198">
    <property type="entry name" value="Putative cyclase"/>
    <property type="match status" value="1"/>
</dbReference>
<keyword evidence="1" id="KW-0378">Hydrolase</keyword>
<dbReference type="EC" id="3.5.-.-" evidence="1"/>